<sequence length="156" mass="18217">MDSPIFYVIMLDATNQDYLACTHSKLSRITWLEDKNQSERSIQHALHDNRMEAIHKATGLKIGEKVVFRLKNVKLSVELKNYVKDIAEFLHHSSKFYIVAMNNTFMKQDRVDGHILQQPITDNYRRYVSSTSTKQIDCRQQYIFCEVATGNNIVIF</sequence>
<accession>A0A0E0Q7X0</accession>
<name>A0A0E0Q7X0_ORYRU</name>
<dbReference type="AlphaFoldDB" id="A0A0E0Q7X0"/>
<protein>
    <submittedName>
        <fullName evidence="1">Uncharacterized protein</fullName>
    </submittedName>
</protein>
<organism evidence="1 2">
    <name type="scientific">Oryza rufipogon</name>
    <name type="common">Brownbeard rice</name>
    <name type="synonym">Asian wild rice</name>
    <dbReference type="NCBI Taxonomy" id="4529"/>
    <lineage>
        <taxon>Eukaryota</taxon>
        <taxon>Viridiplantae</taxon>
        <taxon>Streptophyta</taxon>
        <taxon>Embryophyta</taxon>
        <taxon>Tracheophyta</taxon>
        <taxon>Spermatophyta</taxon>
        <taxon>Magnoliopsida</taxon>
        <taxon>Liliopsida</taxon>
        <taxon>Poales</taxon>
        <taxon>Poaceae</taxon>
        <taxon>BOP clade</taxon>
        <taxon>Oryzoideae</taxon>
        <taxon>Oryzeae</taxon>
        <taxon>Oryzinae</taxon>
        <taxon>Oryza</taxon>
    </lineage>
</organism>
<dbReference type="EnsemblPlants" id="ORUFI07G13760.1">
    <property type="protein sequence ID" value="ORUFI07G13760.1"/>
    <property type="gene ID" value="ORUFI07G13760"/>
</dbReference>
<dbReference type="Proteomes" id="UP000008022">
    <property type="component" value="Unassembled WGS sequence"/>
</dbReference>
<evidence type="ECO:0000313" key="1">
    <source>
        <dbReference type="EnsemblPlants" id="ORUFI07G13760.1"/>
    </source>
</evidence>
<evidence type="ECO:0000313" key="2">
    <source>
        <dbReference type="Proteomes" id="UP000008022"/>
    </source>
</evidence>
<keyword evidence="2" id="KW-1185">Reference proteome</keyword>
<dbReference type="Gramene" id="ORUFI07G13760.1">
    <property type="protein sequence ID" value="ORUFI07G13760.1"/>
    <property type="gene ID" value="ORUFI07G13760"/>
</dbReference>
<reference evidence="1" key="2">
    <citation type="submission" date="2015-06" db="UniProtKB">
        <authorList>
            <consortium name="EnsemblPlants"/>
        </authorList>
    </citation>
    <scope>IDENTIFICATION</scope>
</reference>
<dbReference type="HOGENOM" id="CLU_1689588_0_0_1"/>
<reference evidence="2" key="1">
    <citation type="submission" date="2013-06" db="EMBL/GenBank/DDBJ databases">
        <authorList>
            <person name="Zhao Q."/>
        </authorList>
    </citation>
    <scope>NUCLEOTIDE SEQUENCE</scope>
    <source>
        <strain evidence="2">cv. W1943</strain>
    </source>
</reference>
<proteinExistence type="predicted"/>